<evidence type="ECO:0000256" key="18">
    <source>
        <dbReference type="SAM" id="MobiDB-lite"/>
    </source>
</evidence>
<evidence type="ECO:0000256" key="2">
    <source>
        <dbReference type="ARBA" id="ARBA00004613"/>
    </source>
</evidence>
<dbReference type="InterPro" id="IPR027424">
    <property type="entry name" value="Glucose_Oxidase_domain_2"/>
</dbReference>
<evidence type="ECO:0000256" key="11">
    <source>
        <dbReference type="ARBA" id="ARBA00033986"/>
    </source>
</evidence>
<dbReference type="Gene3D" id="4.10.450.10">
    <property type="entry name" value="Glucose Oxidase, domain 2"/>
    <property type="match status" value="1"/>
</dbReference>
<evidence type="ECO:0000313" key="22">
    <source>
        <dbReference type="Proteomes" id="UP000001861"/>
    </source>
</evidence>
<dbReference type="PANTHER" id="PTHR11552">
    <property type="entry name" value="GLUCOSE-METHANOL-CHOLINE GMC OXIDOREDUCTASE"/>
    <property type="match status" value="1"/>
</dbReference>
<dbReference type="EC" id="1.1.99.29" evidence="5"/>
<dbReference type="InParanoid" id="A8PDT1"/>
<feature type="chain" id="PRO_5002727770" description="pyranose dehydrogenase (acceptor)" evidence="19">
    <location>
        <begin position="21"/>
        <end position="695"/>
    </location>
</feature>
<keyword evidence="19" id="KW-0732">Signal</keyword>
<dbReference type="PROSITE" id="PS00624">
    <property type="entry name" value="GMC_OXRED_2"/>
    <property type="match status" value="1"/>
</dbReference>
<dbReference type="PANTHER" id="PTHR11552:SF218">
    <property type="entry name" value="GLUCOSE-METHANOL-CHOLINE OXIDOREDUCTASE N-TERMINAL DOMAIN-CONTAINING PROTEIN"/>
    <property type="match status" value="1"/>
</dbReference>
<gene>
    <name evidence="21" type="ORF">CC1G_10446</name>
</gene>
<dbReference type="EMBL" id="AACS02000007">
    <property type="protein sequence ID" value="EAU81159.1"/>
    <property type="molecule type" value="Genomic_DNA"/>
</dbReference>
<dbReference type="RefSeq" id="XP_001840660.1">
    <property type="nucleotide sequence ID" value="XM_001840608.2"/>
</dbReference>
<evidence type="ECO:0000256" key="5">
    <source>
        <dbReference type="ARBA" id="ARBA00013177"/>
    </source>
</evidence>
<dbReference type="Gene3D" id="3.30.560.10">
    <property type="entry name" value="Glucose Oxidase, domain 3"/>
    <property type="match status" value="1"/>
</dbReference>
<evidence type="ECO:0000256" key="8">
    <source>
        <dbReference type="ARBA" id="ARBA00022827"/>
    </source>
</evidence>
<dbReference type="GeneID" id="6017312"/>
<feature type="compositionally biased region" description="Gly residues" evidence="18">
    <location>
        <begin position="643"/>
        <end position="661"/>
    </location>
</feature>
<feature type="binding site" evidence="17">
    <location>
        <position position="610"/>
    </location>
    <ligand>
        <name>FAD</name>
        <dbReference type="ChEBI" id="CHEBI:57692"/>
    </ligand>
</feature>
<dbReference type="eggNOG" id="KOG1238">
    <property type="taxonomic scope" value="Eukaryota"/>
</dbReference>
<evidence type="ECO:0000256" key="15">
    <source>
        <dbReference type="ARBA" id="ARBA00034059"/>
    </source>
</evidence>
<dbReference type="STRING" id="240176.A8PDT1"/>
<comment type="catalytic activity">
    <reaction evidence="11">
        <text>pyranose + acceptor = pyranos-2-ulose + reduced acceptor.</text>
        <dbReference type="EC" id="1.1.99.29"/>
    </reaction>
</comment>
<keyword evidence="9" id="KW-0560">Oxidoreductase</keyword>
<name>A8PDT1_COPC7</name>
<keyword evidence="6" id="KW-0964">Secreted</keyword>
<dbReference type="VEuPathDB" id="FungiDB:CC1G_10446"/>
<dbReference type="SUPFAM" id="SSF51905">
    <property type="entry name" value="FAD/NAD(P)-binding domain"/>
    <property type="match status" value="1"/>
</dbReference>
<feature type="region of interest" description="Disordered" evidence="18">
    <location>
        <begin position="639"/>
        <end position="670"/>
    </location>
</feature>
<dbReference type="SUPFAM" id="SSF54373">
    <property type="entry name" value="FAD-linked reductases, C-terminal domain"/>
    <property type="match status" value="1"/>
</dbReference>
<dbReference type="Gene3D" id="3.50.50.60">
    <property type="entry name" value="FAD/NAD(P)-binding domain"/>
    <property type="match status" value="1"/>
</dbReference>
<dbReference type="InterPro" id="IPR007867">
    <property type="entry name" value="GMC_OxRtase_C"/>
</dbReference>
<evidence type="ECO:0000256" key="10">
    <source>
        <dbReference type="ARBA" id="ARBA00024699"/>
    </source>
</evidence>
<sequence length="695" mass="74215">MLSLELLVLTLTALTAPVLAHRDYNNVHARRFGLTPRDYITPETRLESYDYIIAGGGLAGLVLASKLSADGETTVLVLEAGGTGDEQRETIDRPGLTYFRSLLNTEHDYAYKTTPQDGAGGRIMNWPRGKILGGSSAVNGMYLVRPNALEVNAMHEMNADNDAKEYADAWTWDSLLEAMKQGETFTPPTQEALDVAGMRFNPDSHGSSGPLQATYSAYMVPISSAWLPTLEAAGVPISNDAYSGDNVGGFFSIMAINPSNWTRSYAKSAYIDNLPPRSNLHILTNSAVTRILFADNAQDGLQVASGVEFASDANDTPKTVLANKEVILAGGAVGSPHMLLVSGVGDRALLESLDIPVRVDLPGVGHHMQDHLAVSVAWSTEEDTQGTIFESGSEFSQSPEFLSFVNSGTSYVNGRFLFDGQEQFDAYLQGLRDTFSSADDLAPLLPGTSDEVDEGYRTIYQTLVDKVYPEAGLVEMLYSINAAGRIIVQAAIQTPLSQGRLSINSTSIFDPPVVDPKYFSHPGDIVLMRQGVKQVRRMSTLSPLRDILGDELSPGPDVQSDEDIENWIRQNANTEFHPGCTCVMLPRDKGGVIDQSLKVHGTANLRVIDGSIFPLSMSAHLMAPIYGVAEKAAELILNPPSSSGGGSGGKGGSSGGKGGSGKNDEDDDESAAAGLSSSLFITVAGSLFTALLSAF</sequence>
<evidence type="ECO:0000256" key="7">
    <source>
        <dbReference type="ARBA" id="ARBA00022630"/>
    </source>
</evidence>
<evidence type="ECO:0000256" key="4">
    <source>
        <dbReference type="ARBA" id="ARBA00011245"/>
    </source>
</evidence>
<evidence type="ECO:0000256" key="6">
    <source>
        <dbReference type="ARBA" id="ARBA00022525"/>
    </source>
</evidence>
<evidence type="ECO:0000256" key="9">
    <source>
        <dbReference type="ARBA" id="ARBA00023002"/>
    </source>
</evidence>
<dbReference type="InterPro" id="IPR000172">
    <property type="entry name" value="GMC_OxRdtase_N"/>
</dbReference>
<comment type="catalytic activity">
    <reaction evidence="12">
        <text>pyranose + acceptor = pyranos-2,3-diulose + reduced acceptor.</text>
        <dbReference type="EC" id="1.1.99.29"/>
    </reaction>
</comment>
<dbReference type="GO" id="GO:0033718">
    <property type="term" value="F:pyranose dehydrogenase (acceptor) activity"/>
    <property type="evidence" value="ECO:0007669"/>
    <property type="project" value="UniProtKB-EC"/>
</dbReference>
<evidence type="ECO:0000256" key="12">
    <source>
        <dbReference type="ARBA" id="ARBA00034010"/>
    </source>
</evidence>
<evidence type="ECO:0000256" key="1">
    <source>
        <dbReference type="ARBA" id="ARBA00001974"/>
    </source>
</evidence>
<comment type="similarity">
    <text evidence="3">Belongs to the GMC oxidoreductase family.</text>
</comment>
<dbReference type="Proteomes" id="UP000001861">
    <property type="component" value="Unassembled WGS sequence"/>
</dbReference>
<evidence type="ECO:0000259" key="20">
    <source>
        <dbReference type="PROSITE" id="PS00624"/>
    </source>
</evidence>
<comment type="catalytic activity">
    <reaction evidence="13">
        <text>pyranose + acceptor = pyranos-3-ulose + reduced acceptor.</text>
        <dbReference type="EC" id="1.1.99.29"/>
    </reaction>
</comment>
<accession>A8PDT1</accession>
<comment type="subcellular location">
    <subcellularLocation>
        <location evidence="2">Secreted</location>
    </subcellularLocation>
</comment>
<reference evidence="21 22" key="1">
    <citation type="journal article" date="2010" name="Proc. Natl. Acad. Sci. U.S.A.">
        <title>Insights into evolution of multicellular fungi from the assembled chromosomes of the mushroom Coprinopsis cinerea (Coprinus cinereus).</title>
        <authorList>
            <person name="Stajich J.E."/>
            <person name="Wilke S.K."/>
            <person name="Ahren D."/>
            <person name="Au C.H."/>
            <person name="Birren B.W."/>
            <person name="Borodovsky M."/>
            <person name="Burns C."/>
            <person name="Canback B."/>
            <person name="Casselton L.A."/>
            <person name="Cheng C.K."/>
            <person name="Deng J."/>
            <person name="Dietrich F.S."/>
            <person name="Fargo D.C."/>
            <person name="Farman M.L."/>
            <person name="Gathman A.C."/>
            <person name="Goldberg J."/>
            <person name="Guigo R."/>
            <person name="Hoegger P.J."/>
            <person name="Hooker J.B."/>
            <person name="Huggins A."/>
            <person name="James T.Y."/>
            <person name="Kamada T."/>
            <person name="Kilaru S."/>
            <person name="Kodira C."/>
            <person name="Kues U."/>
            <person name="Kupfer D."/>
            <person name="Kwan H.S."/>
            <person name="Lomsadze A."/>
            <person name="Li W."/>
            <person name="Lilly W.W."/>
            <person name="Ma L.J."/>
            <person name="Mackey A.J."/>
            <person name="Manning G."/>
            <person name="Martin F."/>
            <person name="Muraguchi H."/>
            <person name="Natvig D.O."/>
            <person name="Palmerini H."/>
            <person name="Ramesh M.A."/>
            <person name="Rehmeyer C.J."/>
            <person name="Roe B.A."/>
            <person name="Shenoy N."/>
            <person name="Stanke M."/>
            <person name="Ter-Hovhannisyan V."/>
            <person name="Tunlid A."/>
            <person name="Velagapudi R."/>
            <person name="Vision T.J."/>
            <person name="Zeng Q."/>
            <person name="Zolan M.E."/>
            <person name="Pukkila P.J."/>
        </authorList>
    </citation>
    <scope>NUCLEOTIDE SEQUENCE [LARGE SCALE GENOMIC DNA]</scope>
    <source>
        <strain evidence="22">Okayama-7 / 130 / ATCC MYA-4618 / FGSC 9003</strain>
    </source>
</reference>
<evidence type="ECO:0000256" key="14">
    <source>
        <dbReference type="ARBA" id="ARBA00034050"/>
    </source>
</evidence>
<dbReference type="InterPro" id="IPR036188">
    <property type="entry name" value="FAD/NAD-bd_sf"/>
</dbReference>
<dbReference type="AlphaFoldDB" id="A8PDT1"/>
<comment type="function">
    <text evidence="10">Catalyzes the single-oxidation or sequential double oxidation reaction of carbohydrates primarily at carbon-2 and/or carbon-3 with the concomitant reduction of the flavin. The enzyme exhibits a broad sugar substrate specificity, oxidizing different aldopyranoses to the corresponding C-1, C-2, C-3 or C-1,2, C-2,3 and C-3,4 (di)dehydro sugars with substrate-specific regioselectivity. Accepts only a narrow range of electron acceptors such as substituted benzoquinones and complexed metal ions and reacts extremely slowly with O(2) as acceptor. May play a role in the natural recycling of plant matter by oxidizing all major monosaccharides in lignocellulose and by reducing quinone compounds or reactive radical species generated during lignin depolymerization.</text>
</comment>
<comment type="catalytic activity">
    <reaction evidence="15">
        <text>a pyranoside + acceptor = a pyranosid-3,4-diulose + reduced acceptor.</text>
        <dbReference type="EC" id="1.1.99.29"/>
    </reaction>
</comment>
<keyword evidence="7" id="KW-0285">Flavoprotein</keyword>
<feature type="binding site" evidence="17">
    <location>
        <position position="288"/>
    </location>
    <ligand>
        <name>FAD</name>
        <dbReference type="ChEBI" id="CHEBI:57692"/>
    </ligand>
</feature>
<dbReference type="KEGG" id="cci:CC1G_10446"/>
<dbReference type="GO" id="GO:0050660">
    <property type="term" value="F:flavin adenine dinucleotide binding"/>
    <property type="evidence" value="ECO:0007669"/>
    <property type="project" value="InterPro"/>
</dbReference>
<evidence type="ECO:0000256" key="3">
    <source>
        <dbReference type="ARBA" id="ARBA00010790"/>
    </source>
</evidence>
<evidence type="ECO:0000256" key="17">
    <source>
        <dbReference type="PIRSR" id="PIRSR000137-2"/>
    </source>
</evidence>
<evidence type="ECO:0000256" key="13">
    <source>
        <dbReference type="ARBA" id="ARBA00034029"/>
    </source>
</evidence>
<feature type="active site" description="Proton donor" evidence="16">
    <location>
        <position position="577"/>
    </location>
</feature>
<dbReference type="InterPro" id="IPR012132">
    <property type="entry name" value="GMC_OxRdtase"/>
</dbReference>
<feature type="signal peptide" evidence="19">
    <location>
        <begin position="1"/>
        <end position="20"/>
    </location>
</feature>
<dbReference type="Pfam" id="PF00732">
    <property type="entry name" value="GMC_oxred_N"/>
    <property type="match status" value="1"/>
</dbReference>
<organism evidence="21 22">
    <name type="scientific">Coprinopsis cinerea (strain Okayama-7 / 130 / ATCC MYA-4618 / FGSC 9003)</name>
    <name type="common">Inky cap fungus</name>
    <name type="synonym">Hormographiella aspergillata</name>
    <dbReference type="NCBI Taxonomy" id="240176"/>
    <lineage>
        <taxon>Eukaryota</taxon>
        <taxon>Fungi</taxon>
        <taxon>Dikarya</taxon>
        <taxon>Basidiomycota</taxon>
        <taxon>Agaricomycotina</taxon>
        <taxon>Agaricomycetes</taxon>
        <taxon>Agaricomycetidae</taxon>
        <taxon>Agaricales</taxon>
        <taxon>Agaricineae</taxon>
        <taxon>Psathyrellaceae</taxon>
        <taxon>Coprinopsis</taxon>
    </lineage>
</organism>
<comment type="cofactor">
    <cofactor evidence="1 17">
        <name>FAD</name>
        <dbReference type="ChEBI" id="CHEBI:57692"/>
    </cofactor>
</comment>
<comment type="subunit">
    <text evidence="4">Monomer.</text>
</comment>
<proteinExistence type="inferred from homology"/>
<protein>
    <recommendedName>
        <fullName evidence="5">pyranose dehydrogenase (acceptor)</fullName>
        <ecNumber evidence="5">1.1.99.29</ecNumber>
    </recommendedName>
</protein>
<dbReference type="PIRSF" id="PIRSF000137">
    <property type="entry name" value="Alcohol_oxidase"/>
    <property type="match status" value="1"/>
</dbReference>
<dbReference type="Pfam" id="PF05199">
    <property type="entry name" value="GMC_oxred_C"/>
    <property type="match status" value="1"/>
</dbReference>
<comment type="catalytic activity">
    <reaction evidence="14">
        <text>a pyranoside + acceptor = a pyranosid-3-ulose + reduced acceptor.</text>
        <dbReference type="EC" id="1.1.99.29"/>
    </reaction>
</comment>
<dbReference type="GO" id="GO:0005576">
    <property type="term" value="C:extracellular region"/>
    <property type="evidence" value="ECO:0007669"/>
    <property type="project" value="UniProtKB-SubCell"/>
</dbReference>
<keyword evidence="22" id="KW-1185">Reference proteome</keyword>
<feature type="domain" description="Glucose-methanol-choline oxidoreductase N-terminal" evidence="20">
    <location>
        <begin position="331"/>
        <end position="345"/>
    </location>
</feature>
<evidence type="ECO:0000256" key="19">
    <source>
        <dbReference type="SAM" id="SignalP"/>
    </source>
</evidence>
<evidence type="ECO:0000256" key="16">
    <source>
        <dbReference type="PIRSR" id="PIRSR000137-1"/>
    </source>
</evidence>
<dbReference type="OMA" id="GYHLQDH"/>
<evidence type="ECO:0000313" key="21">
    <source>
        <dbReference type="EMBL" id="EAU81159.1"/>
    </source>
</evidence>
<keyword evidence="8 17" id="KW-0274">FAD</keyword>
<comment type="caution">
    <text evidence="21">The sequence shown here is derived from an EMBL/GenBank/DDBJ whole genome shotgun (WGS) entry which is preliminary data.</text>
</comment>
<feature type="active site" description="Proton acceptor" evidence="16">
    <location>
        <position position="620"/>
    </location>
</feature>
<dbReference type="OrthoDB" id="269227at2759"/>